<comment type="caution">
    <text evidence="3">The sequence shown here is derived from an EMBL/GenBank/DDBJ whole genome shotgun (WGS) entry which is preliminary data.</text>
</comment>
<proteinExistence type="predicted"/>
<dbReference type="Proteomes" id="UP000324222">
    <property type="component" value="Unassembled WGS sequence"/>
</dbReference>
<feature type="coiled-coil region" evidence="1">
    <location>
        <begin position="110"/>
        <end position="144"/>
    </location>
</feature>
<protein>
    <submittedName>
        <fullName evidence="3">Uncharacterized protein</fullName>
    </submittedName>
</protein>
<name>A0A5B7D048_PORTR</name>
<sequence>MTGSAATGAERLQEGCSSSDVRRPLSNSPAVALGNFACLQPSHCGVKSPNTKAEDRDRVSHFARALAPDTRVAWLGNGSCHSPPACRGCCVLHAASGTDLLPAQQHLLETQELHAQVTEFEDKLADARLENTKLKNEIIDQKTNFEIQLCDLQTKVNEYEESRLLVGSARRLPGLRTRLELNWQKEREEQQRLIQETATLAKDLRQTLYEVERERDLEKLEAKRKIDQLKKTVGQETSDTKTKVQELQRDLQELREAHAKLRQINEKLRREKDRTEVEREAMRDKYLGSSREHLHQQSKMDLLAEEVRHRVGWCGEGTIGWENNTFHGTIAGRRWRSG</sequence>
<evidence type="ECO:0000256" key="2">
    <source>
        <dbReference type="SAM" id="MobiDB-lite"/>
    </source>
</evidence>
<evidence type="ECO:0000256" key="1">
    <source>
        <dbReference type="SAM" id="Coils"/>
    </source>
</evidence>
<keyword evidence="1" id="KW-0175">Coiled coil</keyword>
<evidence type="ECO:0000313" key="3">
    <source>
        <dbReference type="EMBL" id="MPC15397.1"/>
    </source>
</evidence>
<feature type="region of interest" description="Disordered" evidence="2">
    <location>
        <begin position="1"/>
        <end position="23"/>
    </location>
</feature>
<dbReference type="PANTHER" id="PTHR15742">
    <property type="entry name" value="GIRDIN"/>
    <property type="match status" value="1"/>
</dbReference>
<evidence type="ECO:0000313" key="4">
    <source>
        <dbReference type="Proteomes" id="UP000324222"/>
    </source>
</evidence>
<dbReference type="OrthoDB" id="6381435at2759"/>
<dbReference type="AlphaFoldDB" id="A0A5B7D048"/>
<accession>A0A5B7D048</accession>
<organism evidence="3 4">
    <name type="scientific">Portunus trituberculatus</name>
    <name type="common">Swimming crab</name>
    <name type="synonym">Neptunus trituberculatus</name>
    <dbReference type="NCBI Taxonomy" id="210409"/>
    <lineage>
        <taxon>Eukaryota</taxon>
        <taxon>Metazoa</taxon>
        <taxon>Ecdysozoa</taxon>
        <taxon>Arthropoda</taxon>
        <taxon>Crustacea</taxon>
        <taxon>Multicrustacea</taxon>
        <taxon>Malacostraca</taxon>
        <taxon>Eumalacostraca</taxon>
        <taxon>Eucarida</taxon>
        <taxon>Decapoda</taxon>
        <taxon>Pleocyemata</taxon>
        <taxon>Brachyura</taxon>
        <taxon>Eubrachyura</taxon>
        <taxon>Portunoidea</taxon>
        <taxon>Portunidae</taxon>
        <taxon>Portuninae</taxon>
        <taxon>Portunus</taxon>
    </lineage>
</organism>
<keyword evidence="4" id="KW-1185">Reference proteome</keyword>
<feature type="coiled-coil region" evidence="1">
    <location>
        <begin position="237"/>
        <end position="285"/>
    </location>
</feature>
<dbReference type="PANTHER" id="PTHR15742:SF5">
    <property type="entry name" value="GIRDIN"/>
    <property type="match status" value="1"/>
</dbReference>
<dbReference type="EMBL" id="VSRR010000424">
    <property type="protein sequence ID" value="MPC15397.1"/>
    <property type="molecule type" value="Genomic_DNA"/>
</dbReference>
<reference evidence="3 4" key="1">
    <citation type="submission" date="2019-05" db="EMBL/GenBank/DDBJ databases">
        <title>Another draft genome of Portunus trituberculatus and its Hox gene families provides insights of decapod evolution.</title>
        <authorList>
            <person name="Jeong J.-H."/>
            <person name="Song I."/>
            <person name="Kim S."/>
            <person name="Choi T."/>
            <person name="Kim D."/>
            <person name="Ryu S."/>
            <person name="Kim W."/>
        </authorList>
    </citation>
    <scope>NUCLEOTIDE SEQUENCE [LARGE SCALE GENOMIC DNA]</scope>
    <source>
        <tissue evidence="3">Muscle</tissue>
    </source>
</reference>
<gene>
    <name evidence="3" type="ORF">E2C01_008187</name>
</gene>
<dbReference type="InterPro" id="IPR049885">
    <property type="entry name" value="MTCL1-3"/>
</dbReference>